<proteinExistence type="predicted"/>
<dbReference type="EMBL" id="JACJVR010000015">
    <property type="protein sequence ID" value="MBB6690676.1"/>
    <property type="molecule type" value="Genomic_DNA"/>
</dbReference>
<comment type="caution">
    <text evidence="3">The sequence shown here is derived from an EMBL/GenBank/DDBJ whole genome shotgun (WGS) entry which is preliminary data.</text>
</comment>
<organism evidence="3 4">
    <name type="scientific">Cohnella xylanilytica</name>
    <dbReference type="NCBI Taxonomy" id="557555"/>
    <lineage>
        <taxon>Bacteria</taxon>
        <taxon>Bacillati</taxon>
        <taxon>Bacillota</taxon>
        <taxon>Bacilli</taxon>
        <taxon>Bacillales</taxon>
        <taxon>Paenibacillaceae</taxon>
        <taxon>Cohnella</taxon>
    </lineage>
</organism>
<accession>A0A841TQV1</accession>
<feature type="region of interest" description="Disordered" evidence="1">
    <location>
        <begin position="1237"/>
        <end position="1271"/>
    </location>
</feature>
<evidence type="ECO:0000256" key="2">
    <source>
        <dbReference type="SAM" id="SignalP"/>
    </source>
</evidence>
<gene>
    <name evidence="3" type="ORF">H7B90_04585</name>
</gene>
<keyword evidence="2" id="KW-0732">Signal</keyword>
<dbReference type="RefSeq" id="WP_185134704.1">
    <property type="nucleotide sequence ID" value="NZ_JACJVR010000015.1"/>
</dbReference>
<sequence>MSNASKWRGRLVKSLIALALMASQLLSIAPSGKAEAGAADVATTATVSSPNAKPGDSVTIKAVVASQITRSLHLQLKVVGPSGSIAYETWLYNQPVTAGQTSEFPVQWTIPADLPGGRYTVSIGTFGSNWDTMYDWSSGLAPFSVASDSQTPVFSASVSAPSEAEPGSSVAVVAAMTADRATNARVALKIVDPANGTAFERTFEGVAFAANEPKAFSASWTVPADAAIGTYRVQATVTDAAGTAVYYDNAAAAAVNVEERASDPAEDAVYTTRAVIPNADVKAGDKVPFTVETKADKDVSVLIDVAIADPYSGDTLYQKVLSNQRLTPEGFLSIPLEWTVPAEAANGKYLIQVGIFGNKWEGPYSWNSQAGSIRVSDGTEPPVSFTATASASPASVKTGETVGLTVTATGSVDADALVQVTAIDSKGAVAFSREFANERFSAKVPRSLSAEWKLPADAELGAYKVSTVIYSPDRSEVYYQNDTAAQFTVEKGNPPPEQPDNGANAVWTTSATVEGSVEAGYPVDIAASVSSSDYAHALVDVEVYKGETKIYQRYFDDQYFQPNSPKSYSVTWNVPATQERGVYTVKVGVFPAGWKPVWNSYWNANAATFEVNWGIIPDITEVSSADLDSVVPGQKQTVRTSLTSSETLPAAVRLELLDSAGNRVAERNYPEESFAQGVEKAYELEWTPPANAVNGDYKLRVSVAKPDGVRVFYTNPEAASFELTGGIDLKYTLDASVGQAEVRAGETLNVNAKVGSTAPSVVSMKVSIVDELTGETVHSDWLPGKTVSPGEEASLEIDWELPKWIRMNETKVRAGLEPLERYVLDGDYKVNVELYNADRTYRILAKEGAASFKVTSPVDAPAPQPAVPPTLPDIMKLGVFATNNDEYGVDGWMEDTGLPWNFAYRYLNGGVNNEDGWTAWDQYNVGDWRGAYAYDYAKDATDRGFVPVFTFYQMLQTISGDCLNCTSEAEDDLVTLNDPYAMRAYLEEFKLLMQLLGTGEYNGRKGIGKTAVVHVDPDLAGYAQQAVLDNRNCFGLCTGQGNDPALLKAAVASTRMPELEDLPDTYQGFNWALLRLRDLYAPNVIMAPHVNSWGTMRDVGKDPDPDLDVEGLGKLAGEFAAKSGTKLVPAGIKPYDFIFNDIDDDDSAAGRGYWLDRTNLTLPNFHRWEQFVKSAVNHSGKKAMIWQIPVGNQVYRAMNNTPGHYQDNKVEYLFGHMDELVDSGIVGLMFGHGQPGSTSHYNRMDDNGPEDSSPDYFNPEPITNSDGWGDGSLHTNDKMADYTDDDGGYLRIQAMQYYQNPIPVSNRFGD</sequence>
<keyword evidence="4" id="KW-1185">Reference proteome</keyword>
<reference evidence="3 4" key="1">
    <citation type="submission" date="2020-08" db="EMBL/GenBank/DDBJ databases">
        <title>Cohnella phylogeny.</title>
        <authorList>
            <person name="Dunlap C."/>
        </authorList>
    </citation>
    <scope>NUCLEOTIDE SEQUENCE [LARGE SCALE GENOMIC DNA]</scope>
    <source>
        <strain evidence="3 4">DSM 25239</strain>
    </source>
</reference>
<dbReference type="Proteomes" id="UP000553776">
    <property type="component" value="Unassembled WGS sequence"/>
</dbReference>
<evidence type="ECO:0000313" key="4">
    <source>
        <dbReference type="Proteomes" id="UP000553776"/>
    </source>
</evidence>
<evidence type="ECO:0000313" key="3">
    <source>
        <dbReference type="EMBL" id="MBB6690676.1"/>
    </source>
</evidence>
<feature type="signal peptide" evidence="2">
    <location>
        <begin position="1"/>
        <end position="29"/>
    </location>
</feature>
<evidence type="ECO:0000256" key="1">
    <source>
        <dbReference type="SAM" id="MobiDB-lite"/>
    </source>
</evidence>
<name>A0A841TQV1_9BACL</name>
<protein>
    <submittedName>
        <fullName evidence="3">Uncharacterized protein</fullName>
    </submittedName>
</protein>
<feature type="chain" id="PRO_5038822714" evidence="2">
    <location>
        <begin position="30"/>
        <end position="1310"/>
    </location>
</feature>